<dbReference type="SUPFAM" id="SSF54427">
    <property type="entry name" value="NTF2-like"/>
    <property type="match status" value="1"/>
</dbReference>
<dbReference type="Gene3D" id="3.10.450.50">
    <property type="match status" value="1"/>
</dbReference>
<sequence>MTTTDRMHIRLLCNAVLALALTLMLSALPAAAMSELECQVFERERAFAQSVADHDQGAFASFLHPNTVFNMADPKAIHGKQAVIEAWSKIVDGGPMSLRWHPQHVHVSGDGKLASSSGPFVIRLNQEDGSTRYRIGRFLSIWQRGEDGQWYVAMDGSASPPTDVDAAGAEAHMRIPAECQAESSTGTD</sequence>
<name>A0AAW3ZT29_9GAMM</name>
<dbReference type="InterPro" id="IPR027843">
    <property type="entry name" value="DUF4440"/>
</dbReference>
<gene>
    <name evidence="3" type="ORF">IFO71_20865</name>
</gene>
<feature type="domain" description="DUF4440" evidence="2">
    <location>
        <begin position="42"/>
        <end position="150"/>
    </location>
</feature>
<reference evidence="3 4" key="1">
    <citation type="submission" date="2020-09" db="EMBL/GenBank/DDBJ databases">
        <title>Pseudoxanthomonas sp. CAU 1598 isolated from sand of Yaerae Beach.</title>
        <authorList>
            <person name="Kim W."/>
        </authorList>
    </citation>
    <scope>NUCLEOTIDE SEQUENCE [LARGE SCALE GENOMIC DNA]</scope>
    <source>
        <strain evidence="3 4">CAU 1598</strain>
    </source>
</reference>
<dbReference type="EMBL" id="JACYTR010000096">
    <property type="protein sequence ID" value="MBD8528207.1"/>
    <property type="molecule type" value="Genomic_DNA"/>
</dbReference>
<evidence type="ECO:0000256" key="1">
    <source>
        <dbReference type="SAM" id="SignalP"/>
    </source>
</evidence>
<dbReference type="Pfam" id="PF14534">
    <property type="entry name" value="DUF4440"/>
    <property type="match status" value="1"/>
</dbReference>
<evidence type="ECO:0000313" key="3">
    <source>
        <dbReference type="EMBL" id="MBD8528207.1"/>
    </source>
</evidence>
<feature type="signal peptide" evidence="1">
    <location>
        <begin position="1"/>
        <end position="32"/>
    </location>
</feature>
<keyword evidence="4" id="KW-1185">Reference proteome</keyword>
<comment type="caution">
    <text evidence="3">The sequence shown here is derived from an EMBL/GenBank/DDBJ whole genome shotgun (WGS) entry which is preliminary data.</text>
</comment>
<dbReference type="AlphaFoldDB" id="A0AAW3ZT29"/>
<protein>
    <submittedName>
        <fullName evidence="3">Nuclear transport factor 2 family protein</fullName>
    </submittedName>
</protein>
<organism evidence="3 4">
    <name type="scientific">Pseudomarimonas arenosa</name>
    <dbReference type="NCBI Taxonomy" id="2774145"/>
    <lineage>
        <taxon>Bacteria</taxon>
        <taxon>Pseudomonadati</taxon>
        <taxon>Pseudomonadota</taxon>
        <taxon>Gammaproteobacteria</taxon>
        <taxon>Lysobacterales</taxon>
        <taxon>Lysobacteraceae</taxon>
        <taxon>Pseudomarimonas</taxon>
    </lineage>
</organism>
<dbReference type="RefSeq" id="WP_192031624.1">
    <property type="nucleotide sequence ID" value="NZ_JACYTR010000096.1"/>
</dbReference>
<dbReference type="InterPro" id="IPR032710">
    <property type="entry name" value="NTF2-like_dom_sf"/>
</dbReference>
<feature type="chain" id="PRO_5043811709" evidence="1">
    <location>
        <begin position="33"/>
        <end position="188"/>
    </location>
</feature>
<proteinExistence type="predicted"/>
<keyword evidence="1" id="KW-0732">Signal</keyword>
<dbReference type="Proteomes" id="UP000613768">
    <property type="component" value="Unassembled WGS sequence"/>
</dbReference>
<evidence type="ECO:0000259" key="2">
    <source>
        <dbReference type="Pfam" id="PF14534"/>
    </source>
</evidence>
<accession>A0AAW3ZT29</accession>
<evidence type="ECO:0000313" key="4">
    <source>
        <dbReference type="Proteomes" id="UP000613768"/>
    </source>
</evidence>